<comment type="caution">
    <text evidence="3">The sequence shown here is derived from an EMBL/GenBank/DDBJ whole genome shotgun (WGS) entry which is preliminary data.</text>
</comment>
<sequence length="272" mass="30174">MSGFLPATAISKGGEAMDLAPSLLDDVLVAVLRRLPLRLQGVAPRRGRPPPGARGPPPALTLRHPPQPRRLMVHAVPLPPTTGTAVSCRLDYTVPLPPREPDAVMPPIYVKDHCNGLLLLHHCVVNPTTPQWEPLPSRPTPPPQPPPPGMGYRQDEYLVFGPTLSPNYELSIVPDVPFKPDDDDEECEERKWPPSTMILPVFSSKTGSWEERTFGQCHIAIISVAIGEEHFIYAAPIVLSCIVILVLVLSFMIRLYNYVFVSEYHRRTISIE</sequence>
<accession>A0A6G1D9H8</accession>
<evidence type="ECO:0000313" key="3">
    <source>
        <dbReference type="EMBL" id="KAF0909081.1"/>
    </source>
</evidence>
<feature type="transmembrane region" description="Helical" evidence="2">
    <location>
        <begin position="231"/>
        <end position="256"/>
    </location>
</feature>
<dbReference type="PANTHER" id="PTHR34591">
    <property type="entry name" value="OS03G0653100 PROTEIN-RELATED"/>
    <property type="match status" value="1"/>
</dbReference>
<feature type="compositionally biased region" description="Pro residues" evidence="1">
    <location>
        <begin position="136"/>
        <end position="149"/>
    </location>
</feature>
<feature type="region of interest" description="Disordered" evidence="1">
    <location>
        <begin position="130"/>
        <end position="149"/>
    </location>
</feature>
<keyword evidence="2" id="KW-0812">Transmembrane</keyword>
<keyword evidence="4" id="KW-1185">Reference proteome</keyword>
<protein>
    <submittedName>
        <fullName evidence="3">Uncharacterized protein</fullName>
    </submittedName>
</protein>
<dbReference type="AlphaFoldDB" id="A0A6G1D9H8"/>
<dbReference type="PANTHER" id="PTHR34591:SF29">
    <property type="entry name" value="F-BOX DOMAIN-CONTAINING PROTEIN"/>
    <property type="match status" value="1"/>
</dbReference>
<gene>
    <name evidence="3" type="ORF">E2562_031340</name>
</gene>
<feature type="region of interest" description="Disordered" evidence="1">
    <location>
        <begin position="42"/>
        <end position="65"/>
    </location>
</feature>
<dbReference type="Proteomes" id="UP000479710">
    <property type="component" value="Unassembled WGS sequence"/>
</dbReference>
<keyword evidence="2" id="KW-0472">Membrane</keyword>
<feature type="compositionally biased region" description="Pro residues" evidence="1">
    <location>
        <begin position="49"/>
        <end position="59"/>
    </location>
</feature>
<organism evidence="3 4">
    <name type="scientific">Oryza meyeriana var. granulata</name>
    <dbReference type="NCBI Taxonomy" id="110450"/>
    <lineage>
        <taxon>Eukaryota</taxon>
        <taxon>Viridiplantae</taxon>
        <taxon>Streptophyta</taxon>
        <taxon>Embryophyta</taxon>
        <taxon>Tracheophyta</taxon>
        <taxon>Spermatophyta</taxon>
        <taxon>Magnoliopsida</taxon>
        <taxon>Liliopsida</taxon>
        <taxon>Poales</taxon>
        <taxon>Poaceae</taxon>
        <taxon>BOP clade</taxon>
        <taxon>Oryzoideae</taxon>
        <taxon>Oryzeae</taxon>
        <taxon>Oryzinae</taxon>
        <taxon>Oryza</taxon>
        <taxon>Oryza meyeriana</taxon>
    </lineage>
</organism>
<dbReference type="EMBL" id="SPHZ02000007">
    <property type="protein sequence ID" value="KAF0909081.1"/>
    <property type="molecule type" value="Genomic_DNA"/>
</dbReference>
<reference evidence="3 4" key="1">
    <citation type="submission" date="2019-11" db="EMBL/GenBank/DDBJ databases">
        <title>Whole genome sequence of Oryza granulata.</title>
        <authorList>
            <person name="Li W."/>
        </authorList>
    </citation>
    <scope>NUCLEOTIDE SEQUENCE [LARGE SCALE GENOMIC DNA]</scope>
    <source>
        <strain evidence="4">cv. Menghai</strain>
        <tissue evidence="3">Leaf</tissue>
    </source>
</reference>
<proteinExistence type="predicted"/>
<dbReference type="OrthoDB" id="680931at2759"/>
<name>A0A6G1D9H8_9ORYZ</name>
<evidence type="ECO:0000256" key="1">
    <source>
        <dbReference type="SAM" id="MobiDB-lite"/>
    </source>
</evidence>
<evidence type="ECO:0000313" key="4">
    <source>
        <dbReference type="Proteomes" id="UP000479710"/>
    </source>
</evidence>
<evidence type="ECO:0000256" key="2">
    <source>
        <dbReference type="SAM" id="Phobius"/>
    </source>
</evidence>
<keyword evidence="2" id="KW-1133">Transmembrane helix</keyword>